<evidence type="ECO:0000313" key="2">
    <source>
        <dbReference type="Proteomes" id="UP000054770"/>
    </source>
</evidence>
<proteinExistence type="predicted"/>
<accession>A0A158L2C5</accession>
<gene>
    <name evidence="1" type="ORF">AWB68_08428</name>
</gene>
<organism evidence="1 2">
    <name type="scientific">Caballeronia choica</name>
    <dbReference type="NCBI Taxonomy" id="326476"/>
    <lineage>
        <taxon>Bacteria</taxon>
        <taxon>Pseudomonadati</taxon>
        <taxon>Pseudomonadota</taxon>
        <taxon>Betaproteobacteria</taxon>
        <taxon>Burkholderiales</taxon>
        <taxon>Burkholderiaceae</taxon>
        <taxon>Caballeronia</taxon>
    </lineage>
</organism>
<evidence type="ECO:0000313" key="1">
    <source>
        <dbReference type="EMBL" id="SAL87502.1"/>
    </source>
</evidence>
<dbReference type="EMBL" id="FCON02000296">
    <property type="protein sequence ID" value="SAL87502.1"/>
    <property type="molecule type" value="Genomic_DNA"/>
</dbReference>
<comment type="caution">
    <text evidence="1">The sequence shown here is derived from an EMBL/GenBank/DDBJ whole genome shotgun (WGS) entry which is preliminary data.</text>
</comment>
<sequence length="69" mass="7691">MTGAMFGQHPAVCARQFYSLVSFDNLRNNMYLASEAIRLMEKAKQTVFARENRAIVDVRHGGPAALTMS</sequence>
<reference evidence="1" key="1">
    <citation type="submission" date="2016-01" db="EMBL/GenBank/DDBJ databases">
        <authorList>
            <person name="Peeters C."/>
        </authorList>
    </citation>
    <scope>NUCLEOTIDE SEQUENCE [LARGE SCALE GENOMIC DNA]</scope>
    <source>
        <strain evidence="1">LMG 22940</strain>
    </source>
</reference>
<keyword evidence="2" id="KW-1185">Reference proteome</keyword>
<name>A0A158L2C5_9BURK</name>
<dbReference type="AlphaFoldDB" id="A0A158L2C5"/>
<protein>
    <submittedName>
        <fullName evidence="1">Phosphate transporter</fullName>
    </submittedName>
</protein>
<dbReference type="Proteomes" id="UP000054770">
    <property type="component" value="Unassembled WGS sequence"/>
</dbReference>